<gene>
    <name evidence="9" type="ORF">DLJ46_11700</name>
</gene>
<dbReference type="SMART" id="SM00346">
    <property type="entry name" value="HTH_ICLR"/>
    <property type="match status" value="1"/>
</dbReference>
<evidence type="ECO:0000256" key="5">
    <source>
        <dbReference type="ARBA" id="ARBA00058938"/>
    </source>
</evidence>
<protein>
    <recommendedName>
        <fullName evidence="6">Glycerol operon regulatory protein</fullName>
    </recommendedName>
</protein>
<dbReference type="PANTHER" id="PTHR30136:SF24">
    <property type="entry name" value="HTH-TYPE TRANSCRIPTIONAL REPRESSOR ALLR"/>
    <property type="match status" value="1"/>
</dbReference>
<evidence type="ECO:0000256" key="3">
    <source>
        <dbReference type="ARBA" id="ARBA00023125"/>
    </source>
</evidence>
<dbReference type="InterPro" id="IPR036388">
    <property type="entry name" value="WH-like_DNA-bd_sf"/>
</dbReference>
<name>A0A317K604_9ACTN</name>
<evidence type="ECO:0000259" key="8">
    <source>
        <dbReference type="PROSITE" id="PS51078"/>
    </source>
</evidence>
<keyword evidence="2" id="KW-0805">Transcription regulation</keyword>
<dbReference type="GO" id="GO:0003677">
    <property type="term" value="F:DNA binding"/>
    <property type="evidence" value="ECO:0007669"/>
    <property type="project" value="UniProtKB-KW"/>
</dbReference>
<dbReference type="FunFam" id="1.10.10.10:FF:000056">
    <property type="entry name" value="IclR family transcriptional regulator"/>
    <property type="match status" value="1"/>
</dbReference>
<evidence type="ECO:0000256" key="1">
    <source>
        <dbReference type="ARBA" id="ARBA00022798"/>
    </source>
</evidence>
<reference evidence="10" key="1">
    <citation type="submission" date="2018-05" db="EMBL/GenBank/DDBJ databases">
        <title>Micromonospora globispora sp. nov. and Micromonospora rugosa sp. nov., isolated from marine sediment.</title>
        <authorList>
            <person name="Carro L."/>
            <person name="Aysel V."/>
            <person name="Cetin D."/>
            <person name="Igual J.M."/>
            <person name="Klenk H.-P."/>
            <person name="Trujillo M.E."/>
            <person name="Sahin N."/>
        </authorList>
    </citation>
    <scope>NUCLEOTIDE SEQUENCE [LARGE SCALE GENOMIC DNA]</scope>
    <source>
        <strain evidence="10">S2904</strain>
    </source>
</reference>
<dbReference type="Gene3D" id="1.10.10.10">
    <property type="entry name" value="Winged helix-like DNA-binding domain superfamily/Winged helix DNA-binding domain"/>
    <property type="match status" value="1"/>
</dbReference>
<dbReference type="GO" id="GO:0045892">
    <property type="term" value="P:negative regulation of DNA-templated transcription"/>
    <property type="evidence" value="ECO:0007669"/>
    <property type="project" value="TreeGrafter"/>
</dbReference>
<dbReference type="InterPro" id="IPR005471">
    <property type="entry name" value="Tscrpt_reg_IclR_N"/>
</dbReference>
<evidence type="ECO:0000313" key="9">
    <source>
        <dbReference type="EMBL" id="PWU48529.1"/>
    </source>
</evidence>
<dbReference type="GO" id="GO:0006071">
    <property type="term" value="P:glycerol metabolic process"/>
    <property type="evidence" value="ECO:0007669"/>
    <property type="project" value="UniProtKB-KW"/>
</dbReference>
<dbReference type="SUPFAM" id="SSF46785">
    <property type="entry name" value="Winged helix' DNA-binding domain"/>
    <property type="match status" value="1"/>
</dbReference>
<keyword evidence="10" id="KW-1185">Reference proteome</keyword>
<feature type="domain" description="HTH iclR-type" evidence="7">
    <location>
        <begin position="72"/>
        <end position="133"/>
    </location>
</feature>
<evidence type="ECO:0000256" key="2">
    <source>
        <dbReference type="ARBA" id="ARBA00023015"/>
    </source>
</evidence>
<dbReference type="EMBL" id="QGSV01000156">
    <property type="protein sequence ID" value="PWU48529.1"/>
    <property type="molecule type" value="Genomic_DNA"/>
</dbReference>
<proteinExistence type="predicted"/>
<comment type="caution">
    <text evidence="9">The sequence shown here is derived from an EMBL/GenBank/DDBJ whole genome shotgun (WGS) entry which is preliminary data.</text>
</comment>
<keyword evidence="1" id="KW-0319">Glycerol metabolism</keyword>
<feature type="domain" description="IclR-ED" evidence="8">
    <location>
        <begin position="134"/>
        <end position="313"/>
    </location>
</feature>
<evidence type="ECO:0000313" key="10">
    <source>
        <dbReference type="Proteomes" id="UP000245683"/>
    </source>
</evidence>
<dbReference type="Gene3D" id="3.30.450.40">
    <property type="match status" value="1"/>
</dbReference>
<keyword evidence="3" id="KW-0238">DNA-binding</keyword>
<dbReference type="InterPro" id="IPR036390">
    <property type="entry name" value="WH_DNA-bd_sf"/>
</dbReference>
<dbReference type="PROSITE" id="PS51077">
    <property type="entry name" value="HTH_ICLR"/>
    <property type="match status" value="1"/>
</dbReference>
<organism evidence="9 10">
    <name type="scientific">Micromonospora globispora</name>
    <dbReference type="NCBI Taxonomy" id="1450148"/>
    <lineage>
        <taxon>Bacteria</taxon>
        <taxon>Bacillati</taxon>
        <taxon>Actinomycetota</taxon>
        <taxon>Actinomycetes</taxon>
        <taxon>Micromonosporales</taxon>
        <taxon>Micromonosporaceae</taxon>
        <taxon>Micromonospora</taxon>
    </lineage>
</organism>
<dbReference type="Pfam" id="PF09339">
    <property type="entry name" value="HTH_IclR"/>
    <property type="match status" value="1"/>
</dbReference>
<dbReference type="InterPro" id="IPR029016">
    <property type="entry name" value="GAF-like_dom_sf"/>
</dbReference>
<dbReference type="PROSITE" id="PS51078">
    <property type="entry name" value="ICLR_ED"/>
    <property type="match status" value="1"/>
</dbReference>
<dbReference type="AlphaFoldDB" id="A0A317K604"/>
<dbReference type="GO" id="GO:0003700">
    <property type="term" value="F:DNA-binding transcription factor activity"/>
    <property type="evidence" value="ECO:0007669"/>
    <property type="project" value="TreeGrafter"/>
</dbReference>
<dbReference type="InterPro" id="IPR014757">
    <property type="entry name" value="Tscrpt_reg_IclR_C"/>
</dbReference>
<dbReference type="Pfam" id="PF01614">
    <property type="entry name" value="IclR_C"/>
    <property type="match status" value="1"/>
</dbReference>
<evidence type="ECO:0000256" key="6">
    <source>
        <dbReference type="ARBA" id="ARBA00070406"/>
    </source>
</evidence>
<dbReference type="PANTHER" id="PTHR30136">
    <property type="entry name" value="HELIX-TURN-HELIX TRANSCRIPTIONAL REGULATOR, ICLR FAMILY"/>
    <property type="match status" value="1"/>
</dbReference>
<dbReference type="Proteomes" id="UP000245683">
    <property type="component" value="Unassembled WGS sequence"/>
</dbReference>
<sequence>MVDNSFRFVEVKRRGTRETFPTCQLDFCHAETAGRAGALACIRVSRRTSVTESNPDLAADATQPRGRVPGGVQSLERAFELLETMADAGGVIGLSRLAQESGLALPTIHRLIRTLVDLGYVRQEPSRQYSLGPRLIRLGDSASHLLGTWSRPYLSRLVDSLGESANLAMLDGDRVVYVAQVQSRQSMRMFTEVGRRVYPHCTAVGKALLAHLPPADVQTLLKRTGMPAQTEHTITEPDRFAEEIERVRANGYAMDDGEQEIGVRCVAVPVLGTSNRLAVSVSGPAPRMTPDVVERAVPLLRQAAADLADELSAPRPTGAVAG</sequence>
<evidence type="ECO:0000256" key="4">
    <source>
        <dbReference type="ARBA" id="ARBA00023163"/>
    </source>
</evidence>
<dbReference type="OrthoDB" id="8479143at2"/>
<keyword evidence="4" id="KW-0804">Transcription</keyword>
<evidence type="ECO:0000259" key="7">
    <source>
        <dbReference type="PROSITE" id="PS51077"/>
    </source>
</evidence>
<dbReference type="SUPFAM" id="SSF55781">
    <property type="entry name" value="GAF domain-like"/>
    <property type="match status" value="1"/>
</dbReference>
<accession>A0A317K604</accession>
<comment type="function">
    <text evidence="5">May be an activator protein for the gylABX operon.</text>
</comment>
<dbReference type="InterPro" id="IPR050707">
    <property type="entry name" value="HTH_MetabolicPath_Reg"/>
</dbReference>